<evidence type="ECO:0000313" key="2">
    <source>
        <dbReference type="Proteomes" id="UP000814033"/>
    </source>
</evidence>
<gene>
    <name evidence="1" type="ORF">FA95DRAFT_1077890</name>
</gene>
<reference evidence="1" key="2">
    <citation type="journal article" date="2022" name="New Phytol.">
        <title>Evolutionary transition to the ectomycorrhizal habit in the genomes of a hyperdiverse lineage of mushroom-forming fungi.</title>
        <authorList>
            <person name="Looney B."/>
            <person name="Miyauchi S."/>
            <person name="Morin E."/>
            <person name="Drula E."/>
            <person name="Courty P.E."/>
            <person name="Kohler A."/>
            <person name="Kuo A."/>
            <person name="LaButti K."/>
            <person name="Pangilinan J."/>
            <person name="Lipzen A."/>
            <person name="Riley R."/>
            <person name="Andreopoulos W."/>
            <person name="He G."/>
            <person name="Johnson J."/>
            <person name="Nolan M."/>
            <person name="Tritt A."/>
            <person name="Barry K.W."/>
            <person name="Grigoriev I.V."/>
            <person name="Nagy L.G."/>
            <person name="Hibbett D."/>
            <person name="Henrissat B."/>
            <person name="Matheny P.B."/>
            <person name="Labbe J."/>
            <person name="Martin F.M."/>
        </authorList>
    </citation>
    <scope>NUCLEOTIDE SEQUENCE</scope>
    <source>
        <strain evidence="1">FP105234-sp</strain>
    </source>
</reference>
<organism evidence="1 2">
    <name type="scientific">Auriscalpium vulgare</name>
    <dbReference type="NCBI Taxonomy" id="40419"/>
    <lineage>
        <taxon>Eukaryota</taxon>
        <taxon>Fungi</taxon>
        <taxon>Dikarya</taxon>
        <taxon>Basidiomycota</taxon>
        <taxon>Agaricomycotina</taxon>
        <taxon>Agaricomycetes</taxon>
        <taxon>Russulales</taxon>
        <taxon>Auriscalpiaceae</taxon>
        <taxon>Auriscalpium</taxon>
    </lineage>
</organism>
<keyword evidence="2" id="KW-1185">Reference proteome</keyword>
<evidence type="ECO:0000313" key="1">
    <source>
        <dbReference type="EMBL" id="KAI0039221.1"/>
    </source>
</evidence>
<protein>
    <submittedName>
        <fullName evidence="1">Uncharacterized protein</fullName>
    </submittedName>
</protein>
<reference evidence="1" key="1">
    <citation type="submission" date="2021-02" db="EMBL/GenBank/DDBJ databases">
        <authorList>
            <consortium name="DOE Joint Genome Institute"/>
            <person name="Ahrendt S."/>
            <person name="Looney B.P."/>
            <person name="Miyauchi S."/>
            <person name="Morin E."/>
            <person name="Drula E."/>
            <person name="Courty P.E."/>
            <person name="Chicoki N."/>
            <person name="Fauchery L."/>
            <person name="Kohler A."/>
            <person name="Kuo A."/>
            <person name="Labutti K."/>
            <person name="Pangilinan J."/>
            <person name="Lipzen A."/>
            <person name="Riley R."/>
            <person name="Andreopoulos W."/>
            <person name="He G."/>
            <person name="Johnson J."/>
            <person name="Barry K.W."/>
            <person name="Grigoriev I.V."/>
            <person name="Nagy L."/>
            <person name="Hibbett D."/>
            <person name="Henrissat B."/>
            <person name="Matheny P.B."/>
            <person name="Labbe J."/>
            <person name="Martin F."/>
        </authorList>
    </citation>
    <scope>NUCLEOTIDE SEQUENCE</scope>
    <source>
        <strain evidence="1">FP105234-sp</strain>
    </source>
</reference>
<name>A0ACB8R528_9AGAM</name>
<accession>A0ACB8R528</accession>
<dbReference type="EMBL" id="MU276337">
    <property type="protein sequence ID" value="KAI0039221.1"/>
    <property type="molecule type" value="Genomic_DNA"/>
</dbReference>
<sequence>MAAQLMRNHQQQQFGGGTPQLQNQQHQTAGLQAVLAQQQAQQNIGNFYDRPSSSASATHSQGSQQFNPQQSPHAQQFPLQQTSTPFQMMPPPPPRPPSSRPGTSNSHPSHHSGQPLQVAGPQSPSLGGGAPMQRPPSRPRTSSGVSPFAPQGQPQPMMKPPTPIQPAPPQAQVHTPTHMNSPFQPQGGAGPFGSVPATPTPGSPGRKRKLTGPDGMQMNASPQYGMSGGGLGGLGMSMSNGAVNAGGGGLMAASSGNLANLPLSASNSAAYMGGAGGGLMGPPHVVPARAGSLGLPHSADSPNPLLAAVQAPLLAQHTPALNAAFLPGTAIPGLPDVRQRQPSLDAAAFADLPGPSTRGHTAMLTSPAVQAKLPTPMQTPVRPTASVTQAAPAPSTSYPALPAFPGSASLNAKTTRVTIVDPGDVRDLTEEEIANVKVWSERDKAYDVVYRGMKDRVNDELRDLRASAGTMWWEAGDGRKLRTKFGVTYPGQRARENRKRGRREGFKL</sequence>
<proteinExistence type="predicted"/>
<dbReference type="Proteomes" id="UP000814033">
    <property type="component" value="Unassembled WGS sequence"/>
</dbReference>
<comment type="caution">
    <text evidence="1">The sequence shown here is derived from an EMBL/GenBank/DDBJ whole genome shotgun (WGS) entry which is preliminary data.</text>
</comment>